<organism evidence="1 2">
    <name type="scientific">Bodo saltans</name>
    <name type="common">Flagellated protozoan</name>
    <dbReference type="NCBI Taxonomy" id="75058"/>
    <lineage>
        <taxon>Eukaryota</taxon>
        <taxon>Discoba</taxon>
        <taxon>Euglenozoa</taxon>
        <taxon>Kinetoplastea</taxon>
        <taxon>Metakinetoplastina</taxon>
        <taxon>Eubodonida</taxon>
        <taxon>Bodonidae</taxon>
        <taxon>Bodo</taxon>
    </lineage>
</organism>
<reference evidence="2" key="1">
    <citation type="submission" date="2015-09" db="EMBL/GenBank/DDBJ databases">
        <authorList>
            <consortium name="Pathogen Informatics"/>
        </authorList>
    </citation>
    <scope>NUCLEOTIDE SEQUENCE [LARGE SCALE GENOMIC DNA]</scope>
    <source>
        <strain evidence="2">Lake Konstanz</strain>
    </source>
</reference>
<proteinExistence type="predicted"/>
<evidence type="ECO:0000313" key="2">
    <source>
        <dbReference type="Proteomes" id="UP000051952"/>
    </source>
</evidence>
<evidence type="ECO:0000313" key="1">
    <source>
        <dbReference type="EMBL" id="CUG90487.1"/>
    </source>
</evidence>
<gene>
    <name evidence="1" type="ORF">BSAL_27015</name>
</gene>
<dbReference type="Proteomes" id="UP000051952">
    <property type="component" value="Unassembled WGS sequence"/>
</dbReference>
<dbReference type="EMBL" id="CYKH01001837">
    <property type="protein sequence ID" value="CUG90487.1"/>
    <property type="molecule type" value="Genomic_DNA"/>
</dbReference>
<protein>
    <submittedName>
        <fullName evidence="1">GPI-anchored surface protein, putative</fullName>
    </submittedName>
</protein>
<name>A0A0S4JJG9_BODSA</name>
<accession>A0A0S4JJG9</accession>
<dbReference type="AlphaFoldDB" id="A0A0S4JJG9"/>
<keyword evidence="2" id="KW-1185">Reference proteome</keyword>
<sequence length="60" mass="6598">MVPLRPSQLIQEAVGLMRAVVPYLALSDVTGLCQQASMAHRLYHAAAVAMEAINMYFDYA</sequence>
<dbReference type="VEuPathDB" id="TriTrypDB:BSAL_27015"/>